<sequence length="392" mass="42683">MDSMKVAIVTTEYPTIESPNSGVFVRMNAQAIGMNHQVTVVHLRSEAAGGEESHYADANVDVRGFPNTMRAPEDFERAAQIVYALAPGFDIIHTMNQRSLIPFGLPERENEQLACAWVHTEPWQLTSPMDWPQEVLPVEEILLRPDGLTAPAVKMLENIAARRFASYTAAVPYIVPSPLYPPVPQLAGVPSPAPANSEFAPRPRVAGQLRLVSVGAVNAKHQPEVAIRTVKTLRAAGVDATLTWVGEGVAKIRSQEKIKELKLEEYVRFVSAAEVGVTEALNAADLFIGPTKEENFYVPALQALLAGRPLVLGEGARDLQWIGADTGRFVRIVSEKNSKVWAQACQELQAATAAIEPREIAETEGDRYSPSAIAAEYDEVYAETMAASGFAR</sequence>
<evidence type="ECO:0000313" key="2">
    <source>
        <dbReference type="Proteomes" id="UP000250245"/>
    </source>
</evidence>
<dbReference type="Pfam" id="PF13692">
    <property type="entry name" value="Glyco_trans_1_4"/>
    <property type="match status" value="1"/>
</dbReference>
<proteinExistence type="predicted"/>
<keyword evidence="1" id="KW-0328">Glycosyltransferase</keyword>
<accession>A0A2X2YM06</accession>
<dbReference type="EC" id="2.4.1.345" evidence="1"/>
<dbReference type="PANTHER" id="PTHR12526">
    <property type="entry name" value="GLYCOSYLTRANSFERASE"/>
    <property type="match status" value="1"/>
</dbReference>
<gene>
    <name evidence="1" type="primary">pimC</name>
    <name evidence="1" type="ORF">NCTC11820_01533</name>
</gene>
<dbReference type="PANTHER" id="PTHR12526:SF637">
    <property type="entry name" value="GLYCOSYLTRANSFERASE EPSF-RELATED"/>
    <property type="match status" value="1"/>
</dbReference>
<dbReference type="GO" id="GO:0043750">
    <property type="term" value="F:phosphatidylinositol alpha-mannosyltransferase activity"/>
    <property type="evidence" value="ECO:0007669"/>
    <property type="project" value="UniProtKB-EC"/>
</dbReference>
<dbReference type="EMBL" id="UASJ01000001">
    <property type="protein sequence ID" value="SQB65466.1"/>
    <property type="molecule type" value="Genomic_DNA"/>
</dbReference>
<dbReference type="Proteomes" id="UP000250245">
    <property type="component" value="Unassembled WGS sequence"/>
</dbReference>
<dbReference type="Gene3D" id="3.40.50.2000">
    <property type="entry name" value="Glycogen Phosphorylase B"/>
    <property type="match status" value="1"/>
</dbReference>
<dbReference type="CDD" id="cd03801">
    <property type="entry name" value="GT4_PimA-like"/>
    <property type="match status" value="1"/>
</dbReference>
<keyword evidence="1" id="KW-0808">Transferase</keyword>
<dbReference type="SUPFAM" id="SSF53756">
    <property type="entry name" value="UDP-Glycosyltransferase/glycogen phosphorylase"/>
    <property type="match status" value="1"/>
</dbReference>
<protein>
    <submittedName>
        <fullName evidence="1">GDP-mannose-dependent alpha-(1-6)-phosphatidylinositol dimannoside mannosyltransferase</fullName>
        <ecNumber evidence="1">2.4.1.345</ecNumber>
    </submittedName>
</protein>
<name>A0A2X2YM06_9ACTO</name>
<organism evidence="1 2">
    <name type="scientific">Mobiluncus curtisii</name>
    <dbReference type="NCBI Taxonomy" id="2051"/>
    <lineage>
        <taxon>Bacteria</taxon>
        <taxon>Bacillati</taxon>
        <taxon>Actinomycetota</taxon>
        <taxon>Actinomycetes</taxon>
        <taxon>Actinomycetales</taxon>
        <taxon>Actinomycetaceae</taxon>
        <taxon>Mobiluncus</taxon>
    </lineage>
</organism>
<dbReference type="AlphaFoldDB" id="A0A2X2YM06"/>
<reference evidence="1 2" key="1">
    <citation type="submission" date="2018-06" db="EMBL/GenBank/DDBJ databases">
        <authorList>
            <consortium name="Pathogen Informatics"/>
            <person name="Doyle S."/>
        </authorList>
    </citation>
    <scope>NUCLEOTIDE SEQUENCE [LARGE SCALE GENOMIC DNA]</scope>
    <source>
        <strain evidence="1 2">NCTC11820</strain>
    </source>
</reference>
<evidence type="ECO:0000313" key="1">
    <source>
        <dbReference type="EMBL" id="SQB65466.1"/>
    </source>
</evidence>